<dbReference type="EMBL" id="PXZH01000004">
    <property type="protein sequence ID" value="RST88941.1"/>
    <property type="molecule type" value="Genomic_DNA"/>
</dbReference>
<dbReference type="Gene3D" id="1.10.150.470">
    <property type="match status" value="1"/>
</dbReference>
<dbReference type="InterPro" id="IPR003356">
    <property type="entry name" value="DNA_methylase_A-5"/>
</dbReference>
<gene>
    <name evidence="2" type="ORF">C7P63_07820</name>
</gene>
<dbReference type="PANTHER" id="PTHR41313">
    <property type="entry name" value="ADENINE-SPECIFIC METHYLTRANSFERASE"/>
    <property type="match status" value="1"/>
</dbReference>
<dbReference type="Pfam" id="PF02384">
    <property type="entry name" value="N6_Mtase"/>
    <property type="match status" value="1"/>
</dbReference>
<keyword evidence="2" id="KW-0808">Transferase</keyword>
<name>A0A3S0GCW4_9ENTE</name>
<organism evidence="2 3">
    <name type="scientific">Vagococcus humatus</name>
    <dbReference type="NCBI Taxonomy" id="1889241"/>
    <lineage>
        <taxon>Bacteria</taxon>
        <taxon>Bacillati</taxon>
        <taxon>Bacillota</taxon>
        <taxon>Bacilli</taxon>
        <taxon>Lactobacillales</taxon>
        <taxon>Enterococcaceae</taxon>
        <taxon>Vagococcus</taxon>
    </lineage>
</organism>
<protein>
    <submittedName>
        <fullName evidence="2">Class I SAM-dependent methyltransferase</fullName>
    </submittedName>
</protein>
<sequence>MPQTKVEQGFYLLQTSINQLVQTLEINFYDAYIETLDNIGDHNQVRVIEGQPSPDVVKKVEASYKELEELELLPEEKRKITQLVLLDGMRKEPIQQNHQLTPDAIGFLFVYLIEQLAPKKKNPLLSIHDLTVGMGNLLFTVLTNLTLAEYQLTSTGIDIDDTLLSIAASTADWLNLPVTLYHQDSLEPLLLDPSDIAIGDLPIGYYGLEEKSNQFRMQVEEGHSYAHHLLLEQSMKYVKENGFGIFLLPSNFMTTEQADKLKEWIAEDVYLQGIIQLPSSLFKNEQSQKSIVIVQNKGKRSRQAKEILVTALPSLKDPQHLQLFFNQFQDWCEDNIIN</sequence>
<dbReference type="GO" id="GO:0032259">
    <property type="term" value="P:methylation"/>
    <property type="evidence" value="ECO:0007669"/>
    <property type="project" value="UniProtKB-KW"/>
</dbReference>
<evidence type="ECO:0000259" key="1">
    <source>
        <dbReference type="Pfam" id="PF02384"/>
    </source>
</evidence>
<dbReference type="AlphaFoldDB" id="A0A3S0GCW4"/>
<dbReference type="InterPro" id="IPR029063">
    <property type="entry name" value="SAM-dependent_MTases_sf"/>
</dbReference>
<comment type="caution">
    <text evidence="2">The sequence shown here is derived from an EMBL/GenBank/DDBJ whole genome shotgun (WGS) entry which is preliminary data.</text>
</comment>
<dbReference type="RefSeq" id="WP_125943619.1">
    <property type="nucleotide sequence ID" value="NZ_PXZH01000004.1"/>
</dbReference>
<dbReference type="PANTHER" id="PTHR41313:SF1">
    <property type="entry name" value="DNA METHYLASE ADENINE-SPECIFIC DOMAIN-CONTAINING PROTEIN"/>
    <property type="match status" value="1"/>
</dbReference>
<dbReference type="OrthoDB" id="9788159at2"/>
<dbReference type="Gene3D" id="3.40.50.150">
    <property type="entry name" value="Vaccinia Virus protein VP39"/>
    <property type="match status" value="1"/>
</dbReference>
<dbReference type="PIRSF" id="PIRSF026567">
    <property type="entry name" value="Adenine_mtase_bact_prd"/>
    <property type="match status" value="1"/>
</dbReference>
<dbReference type="InterPro" id="IPR052933">
    <property type="entry name" value="DNA_Protect_Modify"/>
</dbReference>
<keyword evidence="2" id="KW-0489">Methyltransferase</keyword>
<keyword evidence="3" id="KW-1185">Reference proteome</keyword>
<evidence type="ECO:0000313" key="2">
    <source>
        <dbReference type="EMBL" id="RST88941.1"/>
    </source>
</evidence>
<dbReference type="GO" id="GO:0008170">
    <property type="term" value="F:N-methyltransferase activity"/>
    <property type="evidence" value="ECO:0007669"/>
    <property type="project" value="InterPro"/>
</dbReference>
<feature type="domain" description="DNA methylase adenine-specific" evidence="1">
    <location>
        <begin position="127"/>
        <end position="310"/>
    </location>
</feature>
<dbReference type="GO" id="GO:0003677">
    <property type="term" value="F:DNA binding"/>
    <property type="evidence" value="ECO:0007669"/>
    <property type="project" value="InterPro"/>
</dbReference>
<reference evidence="2 3" key="1">
    <citation type="submission" date="2018-03" db="EMBL/GenBank/DDBJ databases">
        <authorList>
            <person name="Gulvik C.A."/>
        </authorList>
    </citation>
    <scope>NUCLEOTIDE SEQUENCE [LARGE SCALE GENOMIC DNA]</scope>
    <source>
        <strain evidence="2 3">JCM 31581</strain>
    </source>
</reference>
<evidence type="ECO:0000313" key="3">
    <source>
        <dbReference type="Proteomes" id="UP000277864"/>
    </source>
</evidence>
<accession>A0A3S0GCW4</accession>
<dbReference type="SUPFAM" id="SSF53335">
    <property type="entry name" value="S-adenosyl-L-methionine-dependent methyltransferases"/>
    <property type="match status" value="1"/>
</dbReference>
<proteinExistence type="predicted"/>
<dbReference type="InterPro" id="IPR016843">
    <property type="entry name" value="S-AdoMet-dep_Ade-MeTrfase_prd"/>
</dbReference>
<dbReference type="Proteomes" id="UP000277864">
    <property type="component" value="Unassembled WGS sequence"/>
</dbReference>